<sequence length="425" mass="47362">MALTVILMGKQANFALTQNEITEGSIKSAFLLASDTVINLSYEVNGYRTWCTTRKVPEPTFILPEDWSGLTFDVNSDKMPSRPATPMDGASNERSHSPYYPVFPPDPAPSKKAFLKWIFFIYDEMGKAATICIHPRFFVTFRHGTHLQFKLGDCVKIYHVEQEMDEQDGTEVTVVNINDDLDFVLLKSQSEVVERGPPIVQARESESFTLAGFGNDIGTLSFLPGIIHSTKDYYFDGDRFNMGPFILGTSRSSRGDSGAGIWGANGLIGMNSGCTTMPLQFHHLAISEAVTFSAKNIISPSVRFKEAYTKELRKERKEGKLESPPQKKPYLMAEFEGLGTGIATIHALYLSFGHFAALVCIFIGFLYPAYESISVYQRLIRPFHQKHHSNIDSALKNPATMPVKLTTSTSSLSRLILLSFSNFSL</sequence>
<dbReference type="EMBL" id="CAJFCW020000001">
    <property type="protein sequence ID" value="CAG9084055.1"/>
    <property type="molecule type" value="Genomic_DNA"/>
</dbReference>
<evidence type="ECO:0000313" key="3">
    <source>
        <dbReference type="Proteomes" id="UP000614601"/>
    </source>
</evidence>
<comment type="caution">
    <text evidence="2">The sequence shown here is derived from an EMBL/GenBank/DDBJ whole genome shotgun (WGS) entry which is preliminary data.</text>
</comment>
<evidence type="ECO:0008006" key="4">
    <source>
        <dbReference type="Google" id="ProtNLM"/>
    </source>
</evidence>
<protein>
    <recommendedName>
        <fullName evidence="4">Peptidase S1 domain-containing protein</fullName>
    </recommendedName>
</protein>
<dbReference type="InterPro" id="IPR009003">
    <property type="entry name" value="Peptidase_S1_PA"/>
</dbReference>
<dbReference type="SUPFAM" id="SSF50494">
    <property type="entry name" value="Trypsin-like serine proteases"/>
    <property type="match status" value="1"/>
</dbReference>
<keyword evidence="3" id="KW-1185">Reference proteome</keyword>
<reference evidence="2" key="1">
    <citation type="submission" date="2020-09" db="EMBL/GenBank/DDBJ databases">
        <authorList>
            <person name="Kikuchi T."/>
        </authorList>
    </citation>
    <scope>NUCLEOTIDE SEQUENCE</scope>
    <source>
        <strain evidence="2">SH1</strain>
    </source>
</reference>
<keyword evidence="1" id="KW-0812">Transmembrane</keyword>
<gene>
    <name evidence="2" type="ORF">BOKJ2_LOCUS1704</name>
</gene>
<dbReference type="EMBL" id="CAJFDH010000001">
    <property type="protein sequence ID" value="CAD5207020.1"/>
    <property type="molecule type" value="Genomic_DNA"/>
</dbReference>
<organism evidence="2 3">
    <name type="scientific">Bursaphelenchus okinawaensis</name>
    <dbReference type="NCBI Taxonomy" id="465554"/>
    <lineage>
        <taxon>Eukaryota</taxon>
        <taxon>Metazoa</taxon>
        <taxon>Ecdysozoa</taxon>
        <taxon>Nematoda</taxon>
        <taxon>Chromadorea</taxon>
        <taxon>Rhabditida</taxon>
        <taxon>Tylenchina</taxon>
        <taxon>Tylenchomorpha</taxon>
        <taxon>Aphelenchoidea</taxon>
        <taxon>Aphelenchoididae</taxon>
        <taxon>Bursaphelenchus</taxon>
    </lineage>
</organism>
<feature type="transmembrane region" description="Helical" evidence="1">
    <location>
        <begin position="348"/>
        <end position="370"/>
    </location>
</feature>
<proteinExistence type="predicted"/>
<keyword evidence="1" id="KW-1133">Transmembrane helix</keyword>
<dbReference type="OrthoDB" id="5837890at2759"/>
<evidence type="ECO:0000313" key="2">
    <source>
        <dbReference type="EMBL" id="CAD5207020.1"/>
    </source>
</evidence>
<name>A0A811JUN5_9BILA</name>
<dbReference type="Proteomes" id="UP000614601">
    <property type="component" value="Unassembled WGS sequence"/>
</dbReference>
<dbReference type="AlphaFoldDB" id="A0A811JUN5"/>
<accession>A0A811JUN5</accession>
<keyword evidence="1" id="KW-0472">Membrane</keyword>
<dbReference type="Proteomes" id="UP000783686">
    <property type="component" value="Unassembled WGS sequence"/>
</dbReference>
<evidence type="ECO:0000256" key="1">
    <source>
        <dbReference type="SAM" id="Phobius"/>
    </source>
</evidence>